<keyword evidence="2" id="KW-1185">Reference proteome</keyword>
<gene>
    <name evidence="1" type="ORF">LTR37_006912</name>
</gene>
<comment type="caution">
    <text evidence="1">The sequence shown here is derived from an EMBL/GenBank/DDBJ whole genome shotgun (WGS) entry which is preliminary data.</text>
</comment>
<dbReference type="Proteomes" id="UP001281147">
    <property type="component" value="Unassembled WGS sequence"/>
</dbReference>
<accession>A0ACC3NHQ7</accession>
<evidence type="ECO:0000313" key="2">
    <source>
        <dbReference type="Proteomes" id="UP001281147"/>
    </source>
</evidence>
<proteinExistence type="predicted"/>
<organism evidence="1 2">
    <name type="scientific">Vermiconidia calcicola</name>
    <dbReference type="NCBI Taxonomy" id="1690605"/>
    <lineage>
        <taxon>Eukaryota</taxon>
        <taxon>Fungi</taxon>
        <taxon>Dikarya</taxon>
        <taxon>Ascomycota</taxon>
        <taxon>Pezizomycotina</taxon>
        <taxon>Dothideomycetes</taxon>
        <taxon>Dothideomycetidae</taxon>
        <taxon>Mycosphaerellales</taxon>
        <taxon>Extremaceae</taxon>
        <taxon>Vermiconidia</taxon>
    </lineage>
</organism>
<evidence type="ECO:0000313" key="1">
    <source>
        <dbReference type="EMBL" id="KAK3715687.1"/>
    </source>
</evidence>
<dbReference type="EMBL" id="JAUTXU010000047">
    <property type="protein sequence ID" value="KAK3715687.1"/>
    <property type="molecule type" value="Genomic_DNA"/>
</dbReference>
<sequence>MATNVSPYPVIVKDYWDRIREGSSLRRLLVHLTACNLEEAAFAQETADVPHSFLAEIARVLLADRKAKNLIYPDENKDKCFYHEHHDDSDKCGGSEATKAGERTATTAKL</sequence>
<name>A0ACC3NHQ7_9PEZI</name>
<protein>
    <submittedName>
        <fullName evidence="1">Uncharacterized protein</fullName>
    </submittedName>
</protein>
<reference evidence="1" key="1">
    <citation type="submission" date="2023-07" db="EMBL/GenBank/DDBJ databases">
        <title>Black Yeasts Isolated from many extreme environments.</title>
        <authorList>
            <person name="Coleine C."/>
            <person name="Stajich J.E."/>
            <person name="Selbmann L."/>
        </authorList>
    </citation>
    <scope>NUCLEOTIDE SEQUENCE</scope>
    <source>
        <strain evidence="1">CCFEE 5714</strain>
    </source>
</reference>